<sequence>MNPDSMKLYTYFPYKYENVHQPNLEIHYLNECLDNKRNIFPSKIPKLWRNTTLNLGYIEIPPYVEVVDNKEINGFEVYVYKALQSILKFKITYKEKHTQYGYQLEKHLLNTGALKSINDKTIDSAIGLFQGKSFPYNDFDMTFSFCEEYVSWVAPREYKRTSFKRITNIFDKTIWFSYLTYFACISVFLYVNSMVLGFRKDLVKCVMQSLSIALSTSSKTVDFWSTRLATQTFRFIVIIVYALFTSKLILLQTEDGNVEDLSNFKDIISSKYYIGLTKGLEEIFEGYHEENEKYIYENHIICRNLIECLNKTAFDKTVVTASPQWVTDYTLPIYYINQDGKSLIYINKKKYFWMILVNWYFTKGFPMFLRINQLLYRLKSVGIIYRYYSLTYNIIDVLNQLSMARFSLIYTKPLNLTHFEGAVTILTFGWTLSLIVFVMEVGLKYIKNKLCLK</sequence>
<evidence type="ECO:0000256" key="3">
    <source>
        <dbReference type="ARBA" id="ARBA00022692"/>
    </source>
</evidence>
<evidence type="ECO:0000256" key="2">
    <source>
        <dbReference type="ARBA" id="ARBA00022475"/>
    </source>
</evidence>
<evidence type="ECO:0000313" key="9">
    <source>
        <dbReference type="EMBL" id="CAH0557595.1"/>
    </source>
</evidence>
<dbReference type="Proteomes" id="UP001154078">
    <property type="component" value="Chromosome 5"/>
</dbReference>
<keyword evidence="7" id="KW-0325">Glycoprotein</keyword>
<dbReference type="Gene3D" id="3.40.190.10">
    <property type="entry name" value="Periplasmic binding protein-like II"/>
    <property type="match status" value="1"/>
</dbReference>
<feature type="transmembrane region" description="Helical" evidence="8">
    <location>
        <begin position="351"/>
        <end position="369"/>
    </location>
</feature>
<organism evidence="9 10">
    <name type="scientific">Brassicogethes aeneus</name>
    <name type="common">Rape pollen beetle</name>
    <name type="synonym">Meligethes aeneus</name>
    <dbReference type="NCBI Taxonomy" id="1431903"/>
    <lineage>
        <taxon>Eukaryota</taxon>
        <taxon>Metazoa</taxon>
        <taxon>Ecdysozoa</taxon>
        <taxon>Arthropoda</taxon>
        <taxon>Hexapoda</taxon>
        <taxon>Insecta</taxon>
        <taxon>Pterygota</taxon>
        <taxon>Neoptera</taxon>
        <taxon>Endopterygota</taxon>
        <taxon>Coleoptera</taxon>
        <taxon>Polyphaga</taxon>
        <taxon>Cucujiformia</taxon>
        <taxon>Nitidulidae</taxon>
        <taxon>Meligethinae</taxon>
        <taxon>Brassicogethes</taxon>
    </lineage>
</organism>
<name>A0A9P0BAA4_BRAAE</name>
<dbReference type="InterPro" id="IPR052192">
    <property type="entry name" value="Insect_Ionotropic_Sensory_Rcpt"/>
</dbReference>
<evidence type="ECO:0000256" key="1">
    <source>
        <dbReference type="ARBA" id="ARBA00004651"/>
    </source>
</evidence>
<dbReference type="PANTHER" id="PTHR42643">
    <property type="entry name" value="IONOTROPIC RECEPTOR 20A-RELATED"/>
    <property type="match status" value="1"/>
</dbReference>
<dbReference type="GO" id="GO:0005886">
    <property type="term" value="C:plasma membrane"/>
    <property type="evidence" value="ECO:0007669"/>
    <property type="project" value="UniProtKB-SubCell"/>
</dbReference>
<feature type="transmembrane region" description="Helical" evidence="8">
    <location>
        <begin position="175"/>
        <end position="198"/>
    </location>
</feature>
<keyword evidence="10" id="KW-1185">Reference proteome</keyword>
<dbReference type="PANTHER" id="PTHR42643:SF30">
    <property type="entry name" value="IONOTROPIC RECEPTOR 40A-RELATED"/>
    <property type="match status" value="1"/>
</dbReference>
<dbReference type="EMBL" id="OV121136">
    <property type="protein sequence ID" value="CAH0557595.1"/>
    <property type="molecule type" value="Genomic_DNA"/>
</dbReference>
<evidence type="ECO:0000256" key="6">
    <source>
        <dbReference type="ARBA" id="ARBA00023170"/>
    </source>
</evidence>
<keyword evidence="5 8" id="KW-0472">Membrane</keyword>
<proteinExistence type="predicted"/>
<dbReference type="AlphaFoldDB" id="A0A9P0BAA4"/>
<dbReference type="SUPFAM" id="SSF53850">
    <property type="entry name" value="Periplasmic binding protein-like II"/>
    <property type="match status" value="1"/>
</dbReference>
<keyword evidence="2" id="KW-1003">Cell membrane</keyword>
<keyword evidence="4 8" id="KW-1133">Transmembrane helix</keyword>
<accession>A0A9P0BAA4</accession>
<evidence type="ECO:0000256" key="5">
    <source>
        <dbReference type="ARBA" id="ARBA00023136"/>
    </source>
</evidence>
<keyword evidence="6" id="KW-0675">Receptor</keyword>
<gene>
    <name evidence="9" type="ORF">MELIAE_LOCUS8282</name>
</gene>
<dbReference type="OrthoDB" id="6430908at2759"/>
<evidence type="ECO:0000256" key="8">
    <source>
        <dbReference type="SAM" id="Phobius"/>
    </source>
</evidence>
<evidence type="ECO:0000256" key="4">
    <source>
        <dbReference type="ARBA" id="ARBA00022989"/>
    </source>
</evidence>
<keyword evidence="3 8" id="KW-0812">Transmembrane</keyword>
<evidence type="ECO:0000256" key="7">
    <source>
        <dbReference type="ARBA" id="ARBA00023180"/>
    </source>
</evidence>
<protein>
    <submittedName>
        <fullName evidence="9">Uncharacterized protein</fullName>
    </submittedName>
</protein>
<reference evidence="9" key="1">
    <citation type="submission" date="2021-12" db="EMBL/GenBank/DDBJ databases">
        <authorList>
            <person name="King R."/>
        </authorList>
    </citation>
    <scope>NUCLEOTIDE SEQUENCE</scope>
</reference>
<evidence type="ECO:0000313" key="10">
    <source>
        <dbReference type="Proteomes" id="UP001154078"/>
    </source>
</evidence>
<comment type="subcellular location">
    <subcellularLocation>
        <location evidence="1">Cell membrane</location>
        <topology evidence="1">Multi-pass membrane protein</topology>
    </subcellularLocation>
</comment>
<feature type="transmembrane region" description="Helical" evidence="8">
    <location>
        <begin position="422"/>
        <end position="443"/>
    </location>
</feature>
<feature type="transmembrane region" description="Helical" evidence="8">
    <location>
        <begin position="233"/>
        <end position="251"/>
    </location>
</feature>